<evidence type="ECO:0000313" key="2">
    <source>
        <dbReference type="EMBL" id="EOA99164.1"/>
    </source>
</evidence>
<name>R0LCD3_ANAPL</name>
<dbReference type="Proteomes" id="UP000296049">
    <property type="component" value="Unassembled WGS sequence"/>
</dbReference>
<evidence type="ECO:0000313" key="3">
    <source>
        <dbReference type="Proteomes" id="UP000296049"/>
    </source>
</evidence>
<feature type="region of interest" description="Disordered" evidence="1">
    <location>
        <begin position="162"/>
        <end position="184"/>
    </location>
</feature>
<protein>
    <submittedName>
        <fullName evidence="2">Uncharacterized protein</fullName>
    </submittedName>
</protein>
<gene>
    <name evidence="2" type="ORF">Anapl_17088</name>
</gene>
<sequence length="184" mass="20375">MVSDVLVNILEQLLGDSTHATVAKAIFLRLYQGSQLAADYASQLKKLAVETEFLQLLEAADFHHMHSFFVLVHKSSWLVLVDALHQFNQINFSLSPNLTDECCATDSKLITGSELVRSTLVTCASRKGERAEECSPKPVISTCLLPKPLAKDEVAAAHRSVRRQAYQSQEEKEKGEMTKMTIGA</sequence>
<dbReference type="EMBL" id="KB743365">
    <property type="protein sequence ID" value="EOA99164.1"/>
    <property type="molecule type" value="Genomic_DNA"/>
</dbReference>
<accession>R0LCD3</accession>
<proteinExistence type="predicted"/>
<reference evidence="3" key="1">
    <citation type="journal article" date="2013" name="Nat. Genet.">
        <title>The duck genome and transcriptome provide insight into an avian influenza virus reservoir species.</title>
        <authorList>
            <person name="Huang Y."/>
            <person name="Li Y."/>
            <person name="Burt D.W."/>
            <person name="Chen H."/>
            <person name="Zhang Y."/>
            <person name="Qian W."/>
            <person name="Kim H."/>
            <person name="Gan S."/>
            <person name="Zhao Y."/>
            <person name="Li J."/>
            <person name="Yi K."/>
            <person name="Feng H."/>
            <person name="Zhu P."/>
            <person name="Li B."/>
            <person name="Liu Q."/>
            <person name="Fairley S."/>
            <person name="Magor K.E."/>
            <person name="Du Z."/>
            <person name="Hu X."/>
            <person name="Goodman L."/>
            <person name="Tafer H."/>
            <person name="Vignal A."/>
            <person name="Lee T."/>
            <person name="Kim K.W."/>
            <person name="Sheng Z."/>
            <person name="An Y."/>
            <person name="Searle S."/>
            <person name="Herrero J."/>
            <person name="Groenen M.A."/>
            <person name="Crooijmans R.P."/>
            <person name="Faraut T."/>
            <person name="Cai Q."/>
            <person name="Webster R.G."/>
            <person name="Aldridge J.R."/>
            <person name="Warren W.C."/>
            <person name="Bartschat S."/>
            <person name="Kehr S."/>
            <person name="Marz M."/>
            <person name="Stadler P.F."/>
            <person name="Smith J."/>
            <person name="Kraus R.H."/>
            <person name="Zhao Y."/>
            <person name="Ren L."/>
            <person name="Fei J."/>
            <person name="Morisson M."/>
            <person name="Kaiser P."/>
            <person name="Griffin D.K."/>
            <person name="Rao M."/>
            <person name="Pitel F."/>
            <person name="Wang J."/>
            <person name="Li N."/>
        </authorList>
    </citation>
    <scope>NUCLEOTIDE SEQUENCE [LARGE SCALE GENOMIC DNA]</scope>
</reference>
<organism evidence="2 3">
    <name type="scientific">Anas platyrhynchos</name>
    <name type="common">Mallard</name>
    <name type="synonym">Anas boschas</name>
    <dbReference type="NCBI Taxonomy" id="8839"/>
    <lineage>
        <taxon>Eukaryota</taxon>
        <taxon>Metazoa</taxon>
        <taxon>Chordata</taxon>
        <taxon>Craniata</taxon>
        <taxon>Vertebrata</taxon>
        <taxon>Euteleostomi</taxon>
        <taxon>Archelosauria</taxon>
        <taxon>Archosauria</taxon>
        <taxon>Dinosauria</taxon>
        <taxon>Saurischia</taxon>
        <taxon>Theropoda</taxon>
        <taxon>Coelurosauria</taxon>
        <taxon>Aves</taxon>
        <taxon>Neognathae</taxon>
        <taxon>Galloanserae</taxon>
        <taxon>Anseriformes</taxon>
        <taxon>Anatidae</taxon>
        <taxon>Anatinae</taxon>
        <taxon>Anas</taxon>
    </lineage>
</organism>
<evidence type="ECO:0000256" key="1">
    <source>
        <dbReference type="SAM" id="MobiDB-lite"/>
    </source>
</evidence>
<keyword evidence="3" id="KW-1185">Reference proteome</keyword>
<dbReference type="AlphaFoldDB" id="R0LCD3"/>